<keyword evidence="3 5" id="KW-1133">Transmembrane helix</keyword>
<dbReference type="EMBL" id="JACCFH010000001">
    <property type="protein sequence ID" value="NYG32701.1"/>
    <property type="molecule type" value="Genomic_DNA"/>
</dbReference>
<feature type="transmembrane region" description="Helical" evidence="5">
    <location>
        <begin position="177"/>
        <end position="195"/>
    </location>
</feature>
<dbReference type="InterPro" id="IPR052556">
    <property type="entry name" value="PolySynth_Transporter"/>
</dbReference>
<organism evidence="6 7">
    <name type="scientific">Sphaerotilus montanus</name>
    <dbReference type="NCBI Taxonomy" id="522889"/>
    <lineage>
        <taxon>Bacteria</taxon>
        <taxon>Pseudomonadati</taxon>
        <taxon>Pseudomonadota</taxon>
        <taxon>Betaproteobacteria</taxon>
        <taxon>Burkholderiales</taxon>
        <taxon>Sphaerotilaceae</taxon>
        <taxon>Sphaerotilus</taxon>
    </lineage>
</organism>
<comment type="caution">
    <text evidence="6">The sequence shown here is derived from an EMBL/GenBank/DDBJ whole genome shotgun (WGS) entry which is preliminary data.</text>
</comment>
<dbReference type="AlphaFoldDB" id="A0A7Y9QXG1"/>
<feature type="transmembrane region" description="Helical" evidence="5">
    <location>
        <begin position="147"/>
        <end position="171"/>
    </location>
</feature>
<evidence type="ECO:0000313" key="7">
    <source>
        <dbReference type="Proteomes" id="UP000518288"/>
    </source>
</evidence>
<name>A0A7Y9QXG1_9BURK</name>
<dbReference type="InterPro" id="IPR002797">
    <property type="entry name" value="Polysacc_synth"/>
</dbReference>
<feature type="transmembrane region" description="Helical" evidence="5">
    <location>
        <begin position="386"/>
        <end position="408"/>
    </location>
</feature>
<dbReference type="Pfam" id="PF01943">
    <property type="entry name" value="Polysacc_synt"/>
    <property type="match status" value="1"/>
</dbReference>
<evidence type="ECO:0000256" key="1">
    <source>
        <dbReference type="ARBA" id="ARBA00004141"/>
    </source>
</evidence>
<evidence type="ECO:0000256" key="4">
    <source>
        <dbReference type="ARBA" id="ARBA00023136"/>
    </source>
</evidence>
<evidence type="ECO:0000313" key="6">
    <source>
        <dbReference type="EMBL" id="NYG32701.1"/>
    </source>
</evidence>
<dbReference type="PANTHER" id="PTHR43424:SF1">
    <property type="entry name" value="LOCUS PUTATIVE PROTEIN 1-RELATED"/>
    <property type="match status" value="1"/>
</dbReference>
<sequence>MAVASDRASTVRKLIELAMTHVATFAFPLVFAVICGRTLGIHDYGIVSFYAALAAFLGMVIEFGFDWYGIREVARHQGDPAGVHRILWNITAAKLLLCAGVVGVAGGALWQLRAHAEWPLMLASSAYLVGFAFDAGWYVRALEQTRLLLLITSGVRLVGIVVLLTVVPRVATMESALGVYALVSLLTSGVTWFFLAQRGLVQRSRVERRYIGQLLRSSSAIVFGNVNGAMLTNGGIALLGMHADPATVGAANLALRVRMAGQAVMLPVQQLGFVRISGLASRTPLAAMALGSRLMVVTLAIGTVISMVCMATAPLIARYVFKTEVPIAVMLILLLAFSIPIQGMSSLFGMQSLIALGQERRYALIQLAATLAFCACLFLIDQGSAYGWAIIGAEATVMLLSAGVLIRLRGEMVA</sequence>
<comment type="subcellular location">
    <subcellularLocation>
        <location evidence="1">Membrane</location>
        <topology evidence="1">Multi-pass membrane protein</topology>
    </subcellularLocation>
</comment>
<evidence type="ECO:0000256" key="3">
    <source>
        <dbReference type="ARBA" id="ARBA00022989"/>
    </source>
</evidence>
<feature type="transmembrane region" description="Helical" evidence="5">
    <location>
        <begin position="362"/>
        <end position="380"/>
    </location>
</feature>
<dbReference type="PANTHER" id="PTHR43424">
    <property type="entry name" value="LOCUS PUTATIVE PROTEIN 1-RELATED"/>
    <property type="match status" value="1"/>
</dbReference>
<protein>
    <submittedName>
        <fullName evidence="6">O-antigen/teichoic acid export membrane protein</fullName>
    </submittedName>
</protein>
<keyword evidence="7" id="KW-1185">Reference proteome</keyword>
<dbReference type="RefSeq" id="WP_179633559.1">
    <property type="nucleotide sequence ID" value="NZ_CAXYYM010000026.1"/>
</dbReference>
<proteinExistence type="predicted"/>
<keyword evidence="4 5" id="KW-0472">Membrane</keyword>
<reference evidence="6 7" key="1">
    <citation type="submission" date="2020-07" db="EMBL/GenBank/DDBJ databases">
        <title>Genomic Encyclopedia of Archaeal and Bacterial Type Strains, Phase II (KMG-II): from individual species to whole genera.</title>
        <authorList>
            <person name="Goeker M."/>
        </authorList>
    </citation>
    <scope>NUCLEOTIDE SEQUENCE [LARGE SCALE GENOMIC DNA]</scope>
    <source>
        <strain evidence="6 7">DSM 21226</strain>
    </source>
</reference>
<feature type="transmembrane region" description="Helical" evidence="5">
    <location>
        <begin position="46"/>
        <end position="65"/>
    </location>
</feature>
<feature type="transmembrane region" description="Helical" evidence="5">
    <location>
        <begin position="327"/>
        <end position="350"/>
    </location>
</feature>
<feature type="transmembrane region" description="Helical" evidence="5">
    <location>
        <begin position="294"/>
        <end position="321"/>
    </location>
</feature>
<dbReference type="Proteomes" id="UP000518288">
    <property type="component" value="Unassembled WGS sequence"/>
</dbReference>
<gene>
    <name evidence="6" type="ORF">BDD16_001687</name>
</gene>
<accession>A0A7Y9QXG1</accession>
<keyword evidence="2 5" id="KW-0812">Transmembrane</keyword>
<feature type="transmembrane region" description="Helical" evidence="5">
    <location>
        <begin position="86"/>
        <end position="112"/>
    </location>
</feature>
<dbReference type="GO" id="GO:0016020">
    <property type="term" value="C:membrane"/>
    <property type="evidence" value="ECO:0007669"/>
    <property type="project" value="UniProtKB-SubCell"/>
</dbReference>
<evidence type="ECO:0000256" key="5">
    <source>
        <dbReference type="SAM" id="Phobius"/>
    </source>
</evidence>
<feature type="transmembrane region" description="Helical" evidence="5">
    <location>
        <begin position="118"/>
        <end position="140"/>
    </location>
</feature>
<evidence type="ECO:0000256" key="2">
    <source>
        <dbReference type="ARBA" id="ARBA00022692"/>
    </source>
</evidence>
<feature type="transmembrane region" description="Helical" evidence="5">
    <location>
        <begin position="14"/>
        <end position="34"/>
    </location>
</feature>